<evidence type="ECO:0000256" key="1">
    <source>
        <dbReference type="SAM" id="Coils"/>
    </source>
</evidence>
<keyword evidence="3" id="KW-1185">Reference proteome</keyword>
<proteinExistence type="predicted"/>
<sequence>MLKKFNVTDYKYVQFEKDQTAPWLLYIVQYDSPSYIYKEEIGRFDFYNMEGRLAVPNAGIKEYKRFNAMLNMIFKHDERFGWNYVLVEDCKKAGLKKRKAEKVALAEKEVNKQTEKALEYLNKLNNNDTQLVNVLKDNFMDVTDEQLIKVIKNNFKNAISERLVNEVFNTIKSVLNNIELNEQKEENKTTDNNEDVSYTAFNRTFSTYSEAEAYCISNDFDTEYIKEVAPQQPSNTQPVTYHFYKQSFDNYMDAYNYAINNKSPVTMVIASNHPTMTNERLQQLEKEYTFSKGSMSYNDMKEYFSYISSLNESLDQQERYYKLQSYIKRYEYNQKQKENRKEYLRDLMREACTLLHFMKKKGLQLINKSDCGISSTKYIYNNNVLHFDVRSNGMPIDEYHTMIHNIFNNHFSDYMNEYKQYRLYWYYMNTTNTEPLTQINNYVFTDNTIGEYGIIAYDRQLSDIELSNYNLIPYTPEATQQAI</sequence>
<name>A0A2N3LE39_9BACI</name>
<keyword evidence="1" id="KW-0175">Coiled coil</keyword>
<dbReference type="AlphaFoldDB" id="A0A2N3LE39"/>
<accession>A0A2N3LE39</accession>
<reference evidence="2 3" key="1">
    <citation type="submission" date="2017-11" db="EMBL/GenBank/DDBJ databases">
        <title>Bacillus camelliae sp. nov., isolated from pu'er tea.</title>
        <authorList>
            <person name="Niu L."/>
        </authorList>
    </citation>
    <scope>NUCLEOTIDE SEQUENCE [LARGE SCALE GENOMIC DNA]</scope>
    <source>
        <strain evidence="2 3">7578-1</strain>
    </source>
</reference>
<dbReference type="EMBL" id="PIQO01000026">
    <property type="protein sequence ID" value="PKR82878.1"/>
    <property type="molecule type" value="Genomic_DNA"/>
</dbReference>
<dbReference type="RefSeq" id="WP_101356366.1">
    <property type="nucleotide sequence ID" value="NZ_PIQO01000026.1"/>
</dbReference>
<evidence type="ECO:0000313" key="3">
    <source>
        <dbReference type="Proteomes" id="UP000233440"/>
    </source>
</evidence>
<organism evidence="2 3">
    <name type="scientific">Heyndrickxia camelliae</name>
    <dbReference type="NCBI Taxonomy" id="1707093"/>
    <lineage>
        <taxon>Bacteria</taxon>
        <taxon>Bacillati</taxon>
        <taxon>Bacillota</taxon>
        <taxon>Bacilli</taxon>
        <taxon>Bacillales</taxon>
        <taxon>Bacillaceae</taxon>
        <taxon>Heyndrickxia</taxon>
    </lineage>
</organism>
<gene>
    <name evidence="2" type="ORF">CWO92_22065</name>
</gene>
<dbReference type="OrthoDB" id="2987681at2"/>
<comment type="caution">
    <text evidence="2">The sequence shown here is derived from an EMBL/GenBank/DDBJ whole genome shotgun (WGS) entry which is preliminary data.</text>
</comment>
<feature type="coiled-coil region" evidence="1">
    <location>
        <begin position="96"/>
        <end position="123"/>
    </location>
</feature>
<evidence type="ECO:0000313" key="2">
    <source>
        <dbReference type="EMBL" id="PKR82878.1"/>
    </source>
</evidence>
<dbReference type="Proteomes" id="UP000233440">
    <property type="component" value="Unassembled WGS sequence"/>
</dbReference>
<protein>
    <submittedName>
        <fullName evidence="2">Uncharacterized protein</fullName>
    </submittedName>
</protein>